<dbReference type="Pfam" id="PF03995">
    <property type="entry name" value="Inhibitor_I36"/>
    <property type="match status" value="1"/>
</dbReference>
<accession>A0ABZ1JRZ1</accession>
<reference evidence="2" key="1">
    <citation type="submission" date="2022-10" db="EMBL/GenBank/DDBJ databases">
        <title>The complete genomes of actinobacterial strains from the NBC collection.</title>
        <authorList>
            <person name="Joergensen T.S."/>
            <person name="Alvarez Arevalo M."/>
            <person name="Sterndorff E.B."/>
            <person name="Faurdal D."/>
            <person name="Vuksanovic O."/>
            <person name="Mourched A.-S."/>
            <person name="Charusanti P."/>
            <person name="Shaw S."/>
            <person name="Blin K."/>
            <person name="Weber T."/>
        </authorList>
    </citation>
    <scope>NUCLEOTIDE SEQUENCE</scope>
    <source>
        <strain evidence="2">NBC_00189</strain>
    </source>
</reference>
<proteinExistence type="predicted"/>
<evidence type="ECO:0000313" key="3">
    <source>
        <dbReference type="Proteomes" id="UP001432166"/>
    </source>
</evidence>
<protein>
    <submittedName>
        <fullName evidence="2">Peptidase inhibitor family I36 protein</fullName>
    </submittedName>
</protein>
<evidence type="ECO:0000256" key="1">
    <source>
        <dbReference type="SAM" id="SignalP"/>
    </source>
</evidence>
<name>A0ABZ1JRZ1_9ACTN</name>
<dbReference type="Proteomes" id="UP001432166">
    <property type="component" value="Chromosome"/>
</dbReference>
<feature type="signal peptide" evidence="1">
    <location>
        <begin position="1"/>
        <end position="27"/>
    </location>
</feature>
<organism evidence="2 3">
    <name type="scientific">Streptomyces tauricus</name>
    <dbReference type="NCBI Taxonomy" id="68274"/>
    <lineage>
        <taxon>Bacteria</taxon>
        <taxon>Bacillati</taxon>
        <taxon>Actinomycetota</taxon>
        <taxon>Actinomycetes</taxon>
        <taxon>Kitasatosporales</taxon>
        <taxon>Streptomycetaceae</taxon>
        <taxon>Streptomyces</taxon>
        <taxon>Streptomyces aurantiacus group</taxon>
    </lineage>
</organism>
<keyword evidence="3" id="KW-1185">Reference proteome</keyword>
<keyword evidence="1" id="KW-0732">Signal</keyword>
<dbReference type="EMBL" id="CP108133">
    <property type="protein sequence ID" value="WTP54423.1"/>
    <property type="molecule type" value="Genomic_DNA"/>
</dbReference>
<sequence>MNGSRLRGVLLSGAVLAGALVTLNVPAAQAHYSQCPSGHFCVWQHSSYEGRFFSGTRDTPNVGKDMNDRTTSVWNRTNRTVCMYRHENYGYNMGCYGPGGSVAALPIPHNDSLTSFRFH</sequence>
<dbReference type="Gene3D" id="2.60.20.10">
    <property type="entry name" value="Crystallins"/>
    <property type="match status" value="1"/>
</dbReference>
<gene>
    <name evidence="2" type="ORF">OG288_42550</name>
</gene>
<feature type="chain" id="PRO_5046842384" evidence="1">
    <location>
        <begin position="28"/>
        <end position="119"/>
    </location>
</feature>
<dbReference type="RefSeq" id="WP_328939774.1">
    <property type="nucleotide sequence ID" value="NZ_CP108133.1"/>
</dbReference>
<evidence type="ECO:0000313" key="2">
    <source>
        <dbReference type="EMBL" id="WTP54423.1"/>
    </source>
</evidence>